<dbReference type="EMBL" id="UOFE01000022">
    <property type="protein sequence ID" value="VAW51748.1"/>
    <property type="molecule type" value="Genomic_DNA"/>
</dbReference>
<reference evidence="1" key="1">
    <citation type="submission" date="2018-06" db="EMBL/GenBank/DDBJ databases">
        <authorList>
            <person name="Zhirakovskaya E."/>
        </authorList>
    </citation>
    <scope>NUCLEOTIDE SEQUENCE</scope>
</reference>
<dbReference type="PANTHER" id="PTHR37691">
    <property type="entry name" value="BLR3518 PROTEIN"/>
    <property type="match status" value="1"/>
</dbReference>
<organism evidence="1">
    <name type="scientific">hydrothermal vent metagenome</name>
    <dbReference type="NCBI Taxonomy" id="652676"/>
    <lineage>
        <taxon>unclassified sequences</taxon>
        <taxon>metagenomes</taxon>
        <taxon>ecological metagenomes</taxon>
    </lineage>
</organism>
<name>A0A3B0W785_9ZZZZ</name>
<evidence type="ECO:0000313" key="1">
    <source>
        <dbReference type="EMBL" id="VAW51748.1"/>
    </source>
</evidence>
<dbReference type="Gene3D" id="3.40.1260.10">
    <property type="entry name" value="DsrEFH-like"/>
    <property type="match status" value="1"/>
</dbReference>
<protein>
    <submittedName>
        <fullName evidence="1">Uncharacterized protein</fullName>
    </submittedName>
</protein>
<dbReference type="Pfam" id="PF02635">
    <property type="entry name" value="DsrE"/>
    <property type="match status" value="1"/>
</dbReference>
<dbReference type="InterPro" id="IPR006311">
    <property type="entry name" value="TAT_signal"/>
</dbReference>
<accession>A0A3B0W785</accession>
<dbReference type="PROSITE" id="PS51318">
    <property type="entry name" value="TAT"/>
    <property type="match status" value="1"/>
</dbReference>
<dbReference type="InterPro" id="IPR003787">
    <property type="entry name" value="Sulphur_relay_DsrE/F-like"/>
</dbReference>
<dbReference type="PANTHER" id="PTHR37691:SF1">
    <property type="entry name" value="BLR3518 PROTEIN"/>
    <property type="match status" value="1"/>
</dbReference>
<dbReference type="InterPro" id="IPR027396">
    <property type="entry name" value="DsrEFH-like"/>
</dbReference>
<proteinExistence type="predicted"/>
<dbReference type="SUPFAM" id="SSF75169">
    <property type="entry name" value="DsrEFH-like"/>
    <property type="match status" value="1"/>
</dbReference>
<dbReference type="AlphaFoldDB" id="A0A3B0W785"/>
<gene>
    <name evidence="1" type="ORF">MNBD_GAMMA05-57</name>
</gene>
<sequence length="159" mass="17676">MKPTKRRQFLSLLGFGGIGLGASLSGKANAKHTETHFEDTTTHKLVYQCNRADHDYIEHVLFSCGEMLRKYGDDIELVVAAFGSGLNLLGTRPKRAISRVHQQRVQSLSEYGVTFQACGNTMKSLNWTEKDLLEVSVVVPIGVDGIMKLQEKGFSYINL</sequence>